<feature type="domain" description="Arginyl-tRNA synthetase catalytic core" evidence="1">
    <location>
        <begin position="10"/>
        <end position="172"/>
    </location>
</feature>
<dbReference type="AlphaFoldDB" id="T1AJQ3"/>
<dbReference type="Gene3D" id="3.40.50.620">
    <property type="entry name" value="HUPs"/>
    <property type="match status" value="1"/>
</dbReference>
<reference evidence="2" key="1">
    <citation type="submission" date="2013-08" db="EMBL/GenBank/DDBJ databases">
        <authorList>
            <person name="Mendez C."/>
            <person name="Richter M."/>
            <person name="Ferrer M."/>
            <person name="Sanchez J."/>
        </authorList>
    </citation>
    <scope>NUCLEOTIDE SEQUENCE</scope>
</reference>
<protein>
    <submittedName>
        <fullName evidence="2">Arginyl-tRNA synthetase</fullName>
        <ecNumber evidence="2">6.1.1.19</ecNumber>
    </submittedName>
</protein>
<comment type="caution">
    <text evidence="2">The sequence shown here is derived from an EMBL/GenBank/DDBJ whole genome shotgun (WGS) entry which is preliminary data.</text>
</comment>
<sequence length="178" mass="19952">AILEGILASLARMNIRFDRFVWESELVVDGSVHRVLERLTSSPKAHRAEDGALGVDGRPFGLPEESPFVYATRADGTHLYPARDVAYHEGKFERAGRVINILGQDHRLHVQGLFALLDAVGEQRRPETLFYGYVNLPEGKMTTRGGRVVLLDHVLDEGRRLALVELEARRPELSSAER</sequence>
<name>T1AJQ3_9ZZZZ</name>
<gene>
    <name evidence="2" type="ORF">B1B_14151</name>
</gene>
<dbReference type="EC" id="6.1.1.19" evidence="2"/>
<dbReference type="SUPFAM" id="SSF52374">
    <property type="entry name" value="Nucleotidylyl transferase"/>
    <property type="match status" value="1"/>
</dbReference>
<evidence type="ECO:0000313" key="2">
    <source>
        <dbReference type="EMBL" id="EQD42230.1"/>
    </source>
</evidence>
<dbReference type="GO" id="GO:0004814">
    <property type="term" value="F:arginine-tRNA ligase activity"/>
    <property type="evidence" value="ECO:0007669"/>
    <property type="project" value="UniProtKB-EC"/>
</dbReference>
<dbReference type="InterPro" id="IPR014729">
    <property type="entry name" value="Rossmann-like_a/b/a_fold"/>
</dbReference>
<dbReference type="PANTHER" id="PTHR11956">
    <property type="entry name" value="ARGINYL-TRNA SYNTHETASE"/>
    <property type="match status" value="1"/>
</dbReference>
<keyword evidence="2" id="KW-0030">Aminoacyl-tRNA synthetase</keyword>
<dbReference type="InterPro" id="IPR001278">
    <property type="entry name" value="Arg-tRNA-ligase"/>
</dbReference>
<organism evidence="2">
    <name type="scientific">mine drainage metagenome</name>
    <dbReference type="NCBI Taxonomy" id="410659"/>
    <lineage>
        <taxon>unclassified sequences</taxon>
        <taxon>metagenomes</taxon>
        <taxon>ecological metagenomes</taxon>
    </lineage>
</organism>
<dbReference type="Pfam" id="PF00750">
    <property type="entry name" value="tRNA-synt_1d"/>
    <property type="match status" value="1"/>
</dbReference>
<dbReference type="PANTHER" id="PTHR11956:SF5">
    <property type="entry name" value="ARGININE--TRNA LIGASE, CYTOPLASMIC"/>
    <property type="match status" value="1"/>
</dbReference>
<dbReference type="EMBL" id="AUZY01009346">
    <property type="protein sequence ID" value="EQD42230.1"/>
    <property type="molecule type" value="Genomic_DNA"/>
</dbReference>
<dbReference type="GO" id="GO:0005524">
    <property type="term" value="F:ATP binding"/>
    <property type="evidence" value="ECO:0007669"/>
    <property type="project" value="InterPro"/>
</dbReference>
<dbReference type="GO" id="GO:0006420">
    <property type="term" value="P:arginyl-tRNA aminoacylation"/>
    <property type="evidence" value="ECO:0007669"/>
    <property type="project" value="InterPro"/>
</dbReference>
<evidence type="ECO:0000259" key="1">
    <source>
        <dbReference type="Pfam" id="PF00750"/>
    </source>
</evidence>
<keyword evidence="2" id="KW-0436">Ligase</keyword>
<dbReference type="InterPro" id="IPR035684">
    <property type="entry name" value="ArgRS_core"/>
</dbReference>
<proteinExistence type="predicted"/>
<feature type="non-terminal residue" evidence="2">
    <location>
        <position position="178"/>
    </location>
</feature>
<reference evidence="2" key="2">
    <citation type="journal article" date="2014" name="ISME J.">
        <title>Microbial stratification in low pH oxic and suboxic macroscopic growths along an acid mine drainage.</title>
        <authorList>
            <person name="Mendez-Garcia C."/>
            <person name="Mesa V."/>
            <person name="Sprenger R.R."/>
            <person name="Richter M."/>
            <person name="Diez M.S."/>
            <person name="Solano J."/>
            <person name="Bargiela R."/>
            <person name="Golyshina O.V."/>
            <person name="Manteca A."/>
            <person name="Ramos J.L."/>
            <person name="Gallego J.R."/>
            <person name="Llorente I."/>
            <person name="Martins Dos Santos V.A."/>
            <person name="Jensen O.N."/>
            <person name="Pelaez A.I."/>
            <person name="Sanchez J."/>
            <person name="Ferrer M."/>
        </authorList>
    </citation>
    <scope>NUCLEOTIDE SEQUENCE</scope>
</reference>
<accession>T1AJQ3</accession>
<feature type="non-terminal residue" evidence="2">
    <location>
        <position position="1"/>
    </location>
</feature>